<protein>
    <submittedName>
        <fullName evidence="2">Ovule protein</fullName>
    </submittedName>
</protein>
<dbReference type="WBParaSite" id="Csp11.Scaffold629.g15993.t1">
    <property type="protein sequence ID" value="Csp11.Scaffold629.g15993.t1"/>
    <property type="gene ID" value="Csp11.Scaffold629.g15993"/>
</dbReference>
<proteinExistence type="predicted"/>
<accession>A0A1I7U8Q2</accession>
<sequence>MTPGQPSKYSILQWLHPPKTIVEKRVCRRRISQRKASLNGHQQKSKKNLVHNSQTVGTFLSDTEGLTGQIPQCL</sequence>
<evidence type="ECO:0000313" key="2">
    <source>
        <dbReference type="WBParaSite" id="Csp11.Scaffold629.g15993.t1"/>
    </source>
</evidence>
<dbReference type="Proteomes" id="UP000095282">
    <property type="component" value="Unplaced"/>
</dbReference>
<name>A0A1I7U8Q2_9PELO</name>
<dbReference type="AlphaFoldDB" id="A0A1I7U8Q2"/>
<evidence type="ECO:0000313" key="1">
    <source>
        <dbReference type="Proteomes" id="UP000095282"/>
    </source>
</evidence>
<keyword evidence="1" id="KW-1185">Reference proteome</keyword>
<reference evidence="2" key="1">
    <citation type="submission" date="2016-11" db="UniProtKB">
        <authorList>
            <consortium name="WormBaseParasite"/>
        </authorList>
    </citation>
    <scope>IDENTIFICATION</scope>
</reference>
<organism evidence="1 2">
    <name type="scientific">Caenorhabditis tropicalis</name>
    <dbReference type="NCBI Taxonomy" id="1561998"/>
    <lineage>
        <taxon>Eukaryota</taxon>
        <taxon>Metazoa</taxon>
        <taxon>Ecdysozoa</taxon>
        <taxon>Nematoda</taxon>
        <taxon>Chromadorea</taxon>
        <taxon>Rhabditida</taxon>
        <taxon>Rhabditina</taxon>
        <taxon>Rhabditomorpha</taxon>
        <taxon>Rhabditoidea</taxon>
        <taxon>Rhabditidae</taxon>
        <taxon>Peloderinae</taxon>
        <taxon>Caenorhabditis</taxon>
    </lineage>
</organism>